<dbReference type="InterPro" id="IPR013783">
    <property type="entry name" value="Ig-like_fold"/>
</dbReference>
<keyword evidence="7" id="KW-0325">Glycoprotein</keyword>
<evidence type="ECO:0000256" key="2">
    <source>
        <dbReference type="ARBA" id="ARBA00022475"/>
    </source>
</evidence>
<dbReference type="InterPro" id="IPR036179">
    <property type="entry name" value="Ig-like_dom_sf"/>
</dbReference>
<evidence type="ECO:0000259" key="10">
    <source>
        <dbReference type="PROSITE" id="PS50835"/>
    </source>
</evidence>
<evidence type="ECO:0000256" key="4">
    <source>
        <dbReference type="ARBA" id="ARBA00022859"/>
    </source>
</evidence>
<evidence type="ECO:0000256" key="7">
    <source>
        <dbReference type="ARBA" id="ARBA00023180"/>
    </source>
</evidence>
<comment type="subcellular location">
    <subcellularLocation>
        <location evidence="1">Cell membrane</location>
    </subcellularLocation>
</comment>
<dbReference type="SUPFAM" id="SSF48726">
    <property type="entry name" value="Immunoglobulin"/>
    <property type="match status" value="2"/>
</dbReference>
<dbReference type="Proteomes" id="UP000261500">
    <property type="component" value="Unplaced"/>
</dbReference>
<dbReference type="GO" id="GO:0002376">
    <property type="term" value="P:immune system process"/>
    <property type="evidence" value="ECO:0007669"/>
    <property type="project" value="UniProtKB-KW"/>
</dbReference>
<keyword evidence="2" id="KW-1003">Cell membrane</keyword>
<dbReference type="CDD" id="cd00099">
    <property type="entry name" value="IgV"/>
    <property type="match status" value="1"/>
</dbReference>
<dbReference type="GO" id="GO:0009617">
    <property type="term" value="P:response to bacterium"/>
    <property type="evidence" value="ECO:0007669"/>
    <property type="project" value="TreeGrafter"/>
</dbReference>
<dbReference type="AlphaFoldDB" id="A0A3B3THX9"/>
<sequence length="337" mass="37643">GVSEHSFTFGHYTFGVLTRFFILHLADALVPVTIVQLGDPVTLKCFFPEEKKTSSSELHWYKQSAGNSLELIVKLLENTTPTYGPKYLGSRLTATYSEKISNLTIMKTTEEDEGMYHCSVIDWNKNIWQGTYLLIKGNTVVSSNYTVVQTPTISHPVHPGDPVTLQCSVLSSSDSKKCSGDLNLFWIRAGDKSLPNIIYTDGNRENKCEEKLDSQQRCVYNFSKTVNASDATFYCAVATCGEIFFGNGTQLDNQQPVIESINPKNNALVITMTCFVISVIVNVILICYRTPKAACKQDNDNENLDYAALQFSGRKSTRGMKKKQLKTEEDVYAQVKV</sequence>
<dbReference type="SMART" id="SM00406">
    <property type="entry name" value="IGv"/>
    <property type="match status" value="1"/>
</dbReference>
<feature type="chain" id="PRO_5017317867" description="Ig-like domain-containing protein" evidence="9">
    <location>
        <begin position="29"/>
        <end position="337"/>
    </location>
</feature>
<dbReference type="GO" id="GO:0005886">
    <property type="term" value="C:plasma membrane"/>
    <property type="evidence" value="ECO:0007669"/>
    <property type="project" value="UniProtKB-SubCell"/>
</dbReference>
<keyword evidence="12" id="KW-1185">Reference proteome</keyword>
<dbReference type="InterPro" id="IPR013106">
    <property type="entry name" value="Ig_V-set"/>
</dbReference>
<evidence type="ECO:0000256" key="6">
    <source>
        <dbReference type="ARBA" id="ARBA00023157"/>
    </source>
</evidence>
<keyword evidence="8" id="KW-0812">Transmembrane</keyword>
<feature type="domain" description="Ig-like" evidence="10">
    <location>
        <begin position="38"/>
        <end position="120"/>
    </location>
</feature>
<evidence type="ECO:0000256" key="9">
    <source>
        <dbReference type="SAM" id="SignalP"/>
    </source>
</evidence>
<dbReference type="InterPro" id="IPR003599">
    <property type="entry name" value="Ig_sub"/>
</dbReference>
<dbReference type="PROSITE" id="PS50835">
    <property type="entry name" value="IG_LIKE"/>
    <property type="match status" value="2"/>
</dbReference>
<feature type="domain" description="Ig-like" evidence="10">
    <location>
        <begin position="145"/>
        <end position="237"/>
    </location>
</feature>
<keyword evidence="8" id="KW-1133">Transmembrane helix</keyword>
<keyword evidence="5 8" id="KW-0472">Membrane</keyword>
<evidence type="ECO:0000313" key="12">
    <source>
        <dbReference type="Proteomes" id="UP000261500"/>
    </source>
</evidence>
<feature type="signal peptide" evidence="9">
    <location>
        <begin position="1"/>
        <end position="28"/>
    </location>
</feature>
<dbReference type="GeneTree" id="ENSGT01030000234530"/>
<dbReference type="PANTHER" id="PTHR19433:SF133">
    <property type="entry name" value="IMMUNE-TYPE RECEPTOR 5 PRECURSOR-RELATED"/>
    <property type="match status" value="1"/>
</dbReference>
<name>A0A3B3THX9_9TELE</name>
<protein>
    <recommendedName>
        <fullName evidence="10">Ig-like domain-containing protein</fullName>
    </recommendedName>
</protein>
<feature type="transmembrane region" description="Helical" evidence="8">
    <location>
        <begin position="267"/>
        <end position="288"/>
    </location>
</feature>
<evidence type="ECO:0000256" key="8">
    <source>
        <dbReference type="SAM" id="Phobius"/>
    </source>
</evidence>
<keyword evidence="3 9" id="KW-0732">Signal</keyword>
<organism evidence="11 12">
    <name type="scientific">Poecilia latipinna</name>
    <name type="common">sailfin molly</name>
    <dbReference type="NCBI Taxonomy" id="48699"/>
    <lineage>
        <taxon>Eukaryota</taxon>
        <taxon>Metazoa</taxon>
        <taxon>Chordata</taxon>
        <taxon>Craniata</taxon>
        <taxon>Vertebrata</taxon>
        <taxon>Euteleostomi</taxon>
        <taxon>Actinopterygii</taxon>
        <taxon>Neopterygii</taxon>
        <taxon>Teleostei</taxon>
        <taxon>Neoteleostei</taxon>
        <taxon>Acanthomorphata</taxon>
        <taxon>Ovalentaria</taxon>
        <taxon>Atherinomorphae</taxon>
        <taxon>Cyprinodontiformes</taxon>
        <taxon>Poeciliidae</taxon>
        <taxon>Poeciliinae</taxon>
        <taxon>Poecilia</taxon>
    </lineage>
</organism>
<dbReference type="Pfam" id="PF07686">
    <property type="entry name" value="V-set"/>
    <property type="match status" value="1"/>
</dbReference>
<keyword evidence="4" id="KW-0391">Immunity</keyword>
<dbReference type="Gene3D" id="2.60.40.10">
    <property type="entry name" value="Immunoglobulins"/>
    <property type="match status" value="2"/>
</dbReference>
<dbReference type="STRING" id="48699.ENSPLAP00000000173"/>
<keyword evidence="6" id="KW-1015">Disulfide bond</keyword>
<evidence type="ECO:0000313" key="11">
    <source>
        <dbReference type="Ensembl" id="ENSPLAP00000000173.1"/>
    </source>
</evidence>
<accession>A0A3B3THX9</accession>
<dbReference type="PANTHER" id="PTHR19433">
    <property type="entry name" value="T-CELL RECEPTOR ALPHA CHAIN V REGION-RELATED"/>
    <property type="match status" value="1"/>
</dbReference>
<proteinExistence type="predicted"/>
<dbReference type="InterPro" id="IPR007110">
    <property type="entry name" value="Ig-like_dom"/>
</dbReference>
<reference evidence="11" key="1">
    <citation type="submission" date="2025-08" db="UniProtKB">
        <authorList>
            <consortium name="Ensembl"/>
        </authorList>
    </citation>
    <scope>IDENTIFICATION</scope>
</reference>
<evidence type="ECO:0000256" key="3">
    <source>
        <dbReference type="ARBA" id="ARBA00022729"/>
    </source>
</evidence>
<evidence type="ECO:0000256" key="5">
    <source>
        <dbReference type="ARBA" id="ARBA00023136"/>
    </source>
</evidence>
<dbReference type="SMART" id="SM00409">
    <property type="entry name" value="IG"/>
    <property type="match status" value="2"/>
</dbReference>
<dbReference type="Ensembl" id="ENSPLAT00000016870.1">
    <property type="protein sequence ID" value="ENSPLAP00000000173.1"/>
    <property type="gene ID" value="ENSPLAG00000000956.1"/>
</dbReference>
<reference evidence="11" key="2">
    <citation type="submission" date="2025-09" db="UniProtKB">
        <authorList>
            <consortium name="Ensembl"/>
        </authorList>
    </citation>
    <scope>IDENTIFICATION</scope>
</reference>
<dbReference type="InterPro" id="IPR052051">
    <property type="entry name" value="TCR_complex_component"/>
</dbReference>
<evidence type="ECO:0000256" key="1">
    <source>
        <dbReference type="ARBA" id="ARBA00004236"/>
    </source>
</evidence>